<feature type="binding site" evidence="5">
    <location>
        <position position="137"/>
    </location>
    <ligand>
        <name>Mg(2+)</name>
        <dbReference type="ChEBI" id="CHEBI:18420"/>
    </ligand>
</feature>
<dbReference type="Pfam" id="PF03328">
    <property type="entry name" value="HpcH_HpaI"/>
    <property type="match status" value="1"/>
</dbReference>
<name>A0A511DPI0_9PSEU</name>
<dbReference type="Gene3D" id="3.20.20.60">
    <property type="entry name" value="Phosphoenolpyruvate-binding domains"/>
    <property type="match status" value="1"/>
</dbReference>
<feature type="domain" description="HpcH/HpaI aldolase/citrate lyase" evidence="6">
    <location>
        <begin position="2"/>
        <end position="205"/>
    </location>
</feature>
<keyword evidence="7" id="KW-0456">Lyase</keyword>
<feature type="binding site" evidence="5">
    <location>
        <position position="113"/>
    </location>
    <ligand>
        <name>Mg(2+)</name>
        <dbReference type="ChEBI" id="CHEBI:18420"/>
    </ligand>
</feature>
<feature type="binding site" evidence="4">
    <location>
        <position position="113"/>
    </location>
    <ligand>
        <name>substrate</name>
    </ligand>
</feature>
<dbReference type="InterPro" id="IPR015813">
    <property type="entry name" value="Pyrv/PenolPyrv_kinase-like_dom"/>
</dbReference>
<evidence type="ECO:0000256" key="2">
    <source>
        <dbReference type="ARBA" id="ARBA00022723"/>
    </source>
</evidence>
<dbReference type="PANTHER" id="PTHR32308:SF0">
    <property type="entry name" value="HPCH_HPAI ALDOLASE_CITRATE LYASE DOMAIN-CONTAINING PROTEIN"/>
    <property type="match status" value="1"/>
</dbReference>
<evidence type="ECO:0000313" key="8">
    <source>
        <dbReference type="Proteomes" id="UP000321685"/>
    </source>
</evidence>
<dbReference type="GO" id="GO:0000287">
    <property type="term" value="F:magnesium ion binding"/>
    <property type="evidence" value="ECO:0007669"/>
    <property type="project" value="TreeGrafter"/>
</dbReference>
<gene>
    <name evidence="7" type="ORF">PSU4_39120</name>
</gene>
<dbReference type="InterPro" id="IPR040442">
    <property type="entry name" value="Pyrv_kinase-like_dom_sf"/>
</dbReference>
<feature type="binding site" evidence="4">
    <location>
        <position position="61"/>
    </location>
    <ligand>
        <name>substrate</name>
    </ligand>
</feature>
<evidence type="ECO:0000256" key="1">
    <source>
        <dbReference type="ARBA" id="ARBA00001946"/>
    </source>
</evidence>
<keyword evidence="8" id="KW-1185">Reference proteome</keyword>
<reference evidence="7 8" key="1">
    <citation type="submission" date="2019-07" db="EMBL/GenBank/DDBJ databases">
        <title>Whole genome shotgun sequence of Pseudonocardia sulfidoxydans NBRC 16205.</title>
        <authorList>
            <person name="Hosoyama A."/>
            <person name="Uohara A."/>
            <person name="Ohji S."/>
            <person name="Ichikawa N."/>
        </authorList>
    </citation>
    <scope>NUCLEOTIDE SEQUENCE [LARGE SCALE GENOMIC DNA]</scope>
    <source>
        <strain evidence="7 8">NBRC 16205</strain>
    </source>
</reference>
<dbReference type="InterPro" id="IPR005000">
    <property type="entry name" value="Aldolase/citrate-lyase_domain"/>
</dbReference>
<dbReference type="PANTHER" id="PTHR32308">
    <property type="entry name" value="LYASE BETA SUBUNIT, PUTATIVE (AFU_ORTHOLOGUE AFUA_4G13030)-RELATED"/>
    <property type="match status" value="1"/>
</dbReference>
<comment type="caution">
    <text evidence="7">The sequence shown here is derived from an EMBL/GenBank/DDBJ whole genome shotgun (WGS) entry which is preliminary data.</text>
</comment>
<dbReference type="OrthoDB" id="5172636at2"/>
<dbReference type="RefSeq" id="WP_147110333.1">
    <property type="nucleotide sequence ID" value="NZ_BJVJ01000043.1"/>
</dbReference>
<dbReference type="GO" id="GO:0006107">
    <property type="term" value="P:oxaloacetate metabolic process"/>
    <property type="evidence" value="ECO:0007669"/>
    <property type="project" value="TreeGrafter"/>
</dbReference>
<accession>A0A511DPI0</accession>
<dbReference type="EMBL" id="BJVJ01000043">
    <property type="protein sequence ID" value="GEL24958.1"/>
    <property type="molecule type" value="Genomic_DNA"/>
</dbReference>
<dbReference type="PIRSF" id="PIRSF015582">
    <property type="entry name" value="Cit_lyase_B"/>
    <property type="match status" value="1"/>
</dbReference>
<evidence type="ECO:0000259" key="6">
    <source>
        <dbReference type="Pfam" id="PF03328"/>
    </source>
</evidence>
<keyword evidence="2 5" id="KW-0479">Metal-binding</keyword>
<evidence type="ECO:0000256" key="4">
    <source>
        <dbReference type="PIRSR" id="PIRSR015582-1"/>
    </source>
</evidence>
<protein>
    <submittedName>
        <fullName evidence="7">Citrate lyase subunit beta-like protein</fullName>
    </submittedName>
</protein>
<dbReference type="AlphaFoldDB" id="A0A511DPI0"/>
<comment type="cofactor">
    <cofactor evidence="1">
        <name>Mg(2+)</name>
        <dbReference type="ChEBI" id="CHEBI:18420"/>
    </cofactor>
</comment>
<organism evidence="7 8">
    <name type="scientific">Pseudonocardia sulfidoxydans NBRC 16205</name>
    <dbReference type="NCBI Taxonomy" id="1223511"/>
    <lineage>
        <taxon>Bacteria</taxon>
        <taxon>Bacillati</taxon>
        <taxon>Actinomycetota</taxon>
        <taxon>Actinomycetes</taxon>
        <taxon>Pseudonocardiales</taxon>
        <taxon>Pseudonocardiaceae</taxon>
        <taxon>Pseudonocardia</taxon>
    </lineage>
</organism>
<proteinExistence type="predicted"/>
<sequence length="263" mass="27428">MRSLLFVPADKLELLAKVPRWQPDAVAVDLEDAVAVAGKSTARAGLVNQPLDAGGATVLVRVNAPGTPWFDDDLDAALSSGAAGVIVPKAEDPVVLAQVRERTAGRILMAGIESALGVVNARELFAHADTGFFGAEDYIADIGGRRSPGSLEVLYARSQTVLAGRLAGIPLLDQVVTAIGDAEAFRADASDGRDLGYAGKICIHPSQVALAHEVFTPSVPEIERARRVLEAESAGVAVVDGEMVDAVHLKLARQVLARAGENA</sequence>
<dbReference type="GO" id="GO:0016829">
    <property type="term" value="F:lyase activity"/>
    <property type="evidence" value="ECO:0007669"/>
    <property type="project" value="UniProtKB-KW"/>
</dbReference>
<evidence type="ECO:0000256" key="5">
    <source>
        <dbReference type="PIRSR" id="PIRSR015582-2"/>
    </source>
</evidence>
<dbReference type="SUPFAM" id="SSF51621">
    <property type="entry name" value="Phosphoenolpyruvate/pyruvate domain"/>
    <property type="match status" value="1"/>
</dbReference>
<evidence type="ECO:0000256" key="3">
    <source>
        <dbReference type="ARBA" id="ARBA00022842"/>
    </source>
</evidence>
<dbReference type="Proteomes" id="UP000321685">
    <property type="component" value="Unassembled WGS sequence"/>
</dbReference>
<keyword evidence="3 5" id="KW-0460">Magnesium</keyword>
<dbReference type="InterPro" id="IPR011206">
    <property type="entry name" value="Citrate_lyase_beta/mcl1/mcl2"/>
</dbReference>
<evidence type="ECO:0000313" key="7">
    <source>
        <dbReference type="EMBL" id="GEL24958.1"/>
    </source>
</evidence>